<dbReference type="STRING" id="926571.NVIE_013090"/>
<gene>
    <name evidence="1" type="ORF">NVIE_013090</name>
</gene>
<accession>A0A060HG03</accession>
<organism evidence="1 2">
    <name type="scientific">Nitrososphaera viennensis EN76</name>
    <dbReference type="NCBI Taxonomy" id="926571"/>
    <lineage>
        <taxon>Archaea</taxon>
        <taxon>Nitrososphaerota</taxon>
        <taxon>Nitrososphaeria</taxon>
        <taxon>Nitrososphaerales</taxon>
        <taxon>Nitrososphaeraceae</taxon>
        <taxon>Nitrososphaera</taxon>
    </lineage>
</organism>
<sequence>MLQHTLALAFIFVVISVIPLIPSAFATSYELMTPSIPKAITIDNLPAREGMVGQQLMITTTVQSNLNEARPYAAIIEIRDSDGVTIALSYQEGNMDAHGLTPMGMSWIPQKAGTYQFRTFVVSGIQNAQAYSPVASSEIKISER</sequence>
<dbReference type="KEGG" id="nvn:NVIE_013090"/>
<dbReference type="OrthoDB" id="12300at2157"/>
<evidence type="ECO:0000313" key="1">
    <source>
        <dbReference type="EMBL" id="AIC15544.1"/>
    </source>
</evidence>
<dbReference type="GeneID" id="74946569"/>
<keyword evidence="2" id="KW-1185">Reference proteome</keyword>
<evidence type="ECO:0000313" key="2">
    <source>
        <dbReference type="Proteomes" id="UP000027093"/>
    </source>
</evidence>
<protein>
    <submittedName>
        <fullName evidence="1">Uncharacterized protein</fullName>
    </submittedName>
</protein>
<dbReference type="AlphaFoldDB" id="A0A060HG03"/>
<proteinExistence type="predicted"/>
<dbReference type="Proteomes" id="UP000027093">
    <property type="component" value="Chromosome"/>
</dbReference>
<name>A0A060HG03_9ARCH</name>
<dbReference type="HOGENOM" id="CLU_1792194_0_0_2"/>
<dbReference type="RefSeq" id="WP_144239541.1">
    <property type="nucleotide sequence ID" value="NZ_CP007536.1"/>
</dbReference>
<reference evidence="1 2" key="1">
    <citation type="journal article" date="2014" name="Int. J. Syst. Evol. Microbiol.">
        <title>Nitrososphaera viennensis gen. nov., sp. nov., an aerobic and mesophilic, ammonia-oxidizing archaeon from soil and a member of the archaeal phylum Thaumarchaeota.</title>
        <authorList>
            <person name="Stieglmeier M."/>
            <person name="Klingl A."/>
            <person name="Alves R.J."/>
            <person name="Rittmann S.K."/>
            <person name="Melcher M."/>
            <person name="Leisch N."/>
            <person name="Schleper C."/>
        </authorList>
    </citation>
    <scope>NUCLEOTIDE SEQUENCE [LARGE SCALE GENOMIC DNA]</scope>
    <source>
        <strain evidence="1">EN76</strain>
    </source>
</reference>
<dbReference type="EMBL" id="CP007536">
    <property type="protein sequence ID" value="AIC15544.1"/>
    <property type="molecule type" value="Genomic_DNA"/>
</dbReference>